<comment type="similarity">
    <text evidence="2">Belongs to the drug/metabolite transporter (DMT) superfamily. 10 TMS drug/metabolite exporter (DME) (TC 2.A.7.3) family.</text>
</comment>
<feature type="transmembrane region" description="Helical" evidence="6">
    <location>
        <begin position="183"/>
        <end position="206"/>
    </location>
</feature>
<accession>A0A6I4UU22</accession>
<dbReference type="InterPro" id="IPR037185">
    <property type="entry name" value="EmrE-like"/>
</dbReference>
<evidence type="ECO:0000313" key="9">
    <source>
        <dbReference type="Proteomes" id="UP000469159"/>
    </source>
</evidence>
<feature type="transmembrane region" description="Helical" evidence="6">
    <location>
        <begin position="7"/>
        <end position="27"/>
    </location>
</feature>
<organism evidence="8 9">
    <name type="scientific">Croceibacterium soli</name>
    <dbReference type="NCBI Taxonomy" id="1739690"/>
    <lineage>
        <taxon>Bacteria</taxon>
        <taxon>Pseudomonadati</taxon>
        <taxon>Pseudomonadota</taxon>
        <taxon>Alphaproteobacteria</taxon>
        <taxon>Sphingomonadales</taxon>
        <taxon>Erythrobacteraceae</taxon>
        <taxon>Croceibacterium</taxon>
    </lineage>
</organism>
<feature type="domain" description="EamA" evidence="7">
    <location>
        <begin position="13"/>
        <end position="139"/>
    </location>
</feature>
<feature type="domain" description="EamA" evidence="7">
    <location>
        <begin position="154"/>
        <end position="282"/>
    </location>
</feature>
<dbReference type="OrthoDB" id="7818056at2"/>
<keyword evidence="4 6" id="KW-1133">Transmembrane helix</keyword>
<feature type="transmembrane region" description="Helical" evidence="6">
    <location>
        <begin position="152"/>
        <end position="171"/>
    </location>
</feature>
<keyword evidence="5 6" id="KW-0472">Membrane</keyword>
<name>A0A6I4UU22_9SPHN</name>
<dbReference type="GO" id="GO:0016020">
    <property type="term" value="C:membrane"/>
    <property type="evidence" value="ECO:0007669"/>
    <property type="project" value="UniProtKB-SubCell"/>
</dbReference>
<feature type="transmembrane region" description="Helical" evidence="6">
    <location>
        <begin position="33"/>
        <end position="58"/>
    </location>
</feature>
<evidence type="ECO:0000256" key="2">
    <source>
        <dbReference type="ARBA" id="ARBA00009853"/>
    </source>
</evidence>
<feature type="transmembrane region" description="Helical" evidence="6">
    <location>
        <begin position="212"/>
        <end position="234"/>
    </location>
</feature>
<dbReference type="Gene3D" id="1.10.3730.20">
    <property type="match status" value="1"/>
</dbReference>
<evidence type="ECO:0000256" key="6">
    <source>
        <dbReference type="SAM" id="Phobius"/>
    </source>
</evidence>
<dbReference type="PANTHER" id="PTHR22911">
    <property type="entry name" value="ACYL-MALONYL CONDENSING ENZYME-RELATED"/>
    <property type="match status" value="1"/>
</dbReference>
<feature type="transmembrane region" description="Helical" evidence="6">
    <location>
        <begin position="70"/>
        <end position="89"/>
    </location>
</feature>
<feature type="transmembrane region" description="Helical" evidence="6">
    <location>
        <begin position="123"/>
        <end position="140"/>
    </location>
</feature>
<dbReference type="InterPro" id="IPR000620">
    <property type="entry name" value="EamA_dom"/>
</dbReference>
<comment type="subcellular location">
    <subcellularLocation>
        <location evidence="1">Membrane</location>
        <topology evidence="1">Multi-pass membrane protein</topology>
    </subcellularLocation>
</comment>
<dbReference type="PANTHER" id="PTHR22911:SF6">
    <property type="entry name" value="SOLUTE CARRIER FAMILY 35 MEMBER G1"/>
    <property type="match status" value="1"/>
</dbReference>
<dbReference type="Proteomes" id="UP000469159">
    <property type="component" value="Unassembled WGS sequence"/>
</dbReference>
<evidence type="ECO:0000313" key="8">
    <source>
        <dbReference type="EMBL" id="MXP40635.1"/>
    </source>
</evidence>
<gene>
    <name evidence="8" type="ORF">GRI75_03095</name>
</gene>
<comment type="caution">
    <text evidence="8">The sequence shown here is derived from an EMBL/GenBank/DDBJ whole genome shotgun (WGS) entry which is preliminary data.</text>
</comment>
<keyword evidence="3 6" id="KW-0812">Transmembrane</keyword>
<evidence type="ECO:0000256" key="5">
    <source>
        <dbReference type="ARBA" id="ARBA00023136"/>
    </source>
</evidence>
<dbReference type="EMBL" id="WTYK01000001">
    <property type="protein sequence ID" value="MXP40635.1"/>
    <property type="molecule type" value="Genomic_DNA"/>
</dbReference>
<proteinExistence type="inferred from homology"/>
<feature type="transmembrane region" description="Helical" evidence="6">
    <location>
        <begin position="95"/>
        <end position="116"/>
    </location>
</feature>
<evidence type="ECO:0000256" key="4">
    <source>
        <dbReference type="ARBA" id="ARBA00022989"/>
    </source>
</evidence>
<evidence type="ECO:0000256" key="3">
    <source>
        <dbReference type="ARBA" id="ARBA00022692"/>
    </source>
</evidence>
<protein>
    <submittedName>
        <fullName evidence="8">EamA family transporter</fullName>
    </submittedName>
</protein>
<sequence>MNRAHPLLPFAATLAGVAVFSLMDALMKGASMAVGAFSALLLRSLVGCLIATPLWLATRQVWPTRRAMRLHLLRGVVGGAMAFTFFWGIARLPLAEAIALSFIAPLAALYLAAILLGERIAKTAVAASLLGLAGVVVIAWGRLGSEASHPEATWGIAAVLASSLLYAWNLVLQRQQALVALPAEVTAFQNGIVALMLALFAPWFLAMPDADTAAWIAASAVLAVSASMVLSWAYRRAEAQALVPLEYTGFLWAGLFGWLFFREQLTVPTLVGAALIVVGCWIAAPRKRPEQSAA</sequence>
<evidence type="ECO:0000256" key="1">
    <source>
        <dbReference type="ARBA" id="ARBA00004141"/>
    </source>
</evidence>
<keyword evidence="9" id="KW-1185">Reference proteome</keyword>
<reference evidence="8 9" key="1">
    <citation type="submission" date="2019-12" db="EMBL/GenBank/DDBJ databases">
        <title>Genomic-based taxomic classification of the family Erythrobacteraceae.</title>
        <authorList>
            <person name="Xu L."/>
        </authorList>
    </citation>
    <scope>NUCLEOTIDE SEQUENCE [LARGE SCALE GENOMIC DNA]</scope>
    <source>
        <strain evidence="8 9">MCCC 1K02066</strain>
    </source>
</reference>
<feature type="transmembrane region" description="Helical" evidence="6">
    <location>
        <begin position="241"/>
        <end position="261"/>
    </location>
</feature>
<dbReference type="RefSeq" id="WP_160745446.1">
    <property type="nucleotide sequence ID" value="NZ_WTYK01000001.1"/>
</dbReference>
<evidence type="ECO:0000259" key="7">
    <source>
        <dbReference type="Pfam" id="PF00892"/>
    </source>
</evidence>
<feature type="transmembrane region" description="Helical" evidence="6">
    <location>
        <begin position="267"/>
        <end position="284"/>
    </location>
</feature>
<dbReference type="SUPFAM" id="SSF103481">
    <property type="entry name" value="Multidrug resistance efflux transporter EmrE"/>
    <property type="match status" value="2"/>
</dbReference>
<dbReference type="AlphaFoldDB" id="A0A6I4UU22"/>
<dbReference type="Pfam" id="PF00892">
    <property type="entry name" value="EamA"/>
    <property type="match status" value="2"/>
</dbReference>